<comment type="caution">
    <text evidence="2">The sequence shown here is derived from an EMBL/GenBank/DDBJ whole genome shotgun (WGS) entry which is preliminary data.</text>
</comment>
<gene>
    <name evidence="2" type="ORF">HNP84_002501</name>
</gene>
<reference evidence="2 3" key="1">
    <citation type="submission" date="2020-08" db="EMBL/GenBank/DDBJ databases">
        <title>Genomic Encyclopedia of Type Strains, Phase IV (KMG-IV): sequencing the most valuable type-strain genomes for metagenomic binning, comparative biology and taxonomic classification.</title>
        <authorList>
            <person name="Goeker M."/>
        </authorList>
    </citation>
    <scope>NUCLEOTIDE SEQUENCE [LARGE SCALE GENOMIC DNA]</scope>
    <source>
        <strain evidence="2 3">DSM 45615</strain>
    </source>
</reference>
<evidence type="ECO:0000313" key="2">
    <source>
        <dbReference type="EMBL" id="MBB5132780.1"/>
    </source>
</evidence>
<dbReference type="Pfam" id="PF00117">
    <property type="entry name" value="GATase"/>
    <property type="match status" value="1"/>
</dbReference>
<organism evidence="2 3">
    <name type="scientific">Thermocatellispora tengchongensis</name>
    <dbReference type="NCBI Taxonomy" id="1073253"/>
    <lineage>
        <taxon>Bacteria</taxon>
        <taxon>Bacillati</taxon>
        <taxon>Actinomycetota</taxon>
        <taxon>Actinomycetes</taxon>
        <taxon>Streptosporangiales</taxon>
        <taxon>Streptosporangiaceae</taxon>
        <taxon>Thermocatellispora</taxon>
    </lineage>
</organism>
<sequence>MGVLVVEHEADAGLGYFERWLGVATEVVRPYLGEPVPDEAPGGLIVLGGEASAWDDEGYPWLAATRRLLRRAVESGVPTLGVCLGAQLMTLACGGEVNRGEHGLEVGAVPVRPLPAAAGDPLLGHLGPETVAVQYHRDVMRRLPEGAVPLATGEVYPNQAYRLGEAAWAVQFHPEATPEIFTGWTSGSADALIGQGFSVDELNAQVKEAEDRLVAAWRPLAEAFGKVVAEPRIRR</sequence>
<keyword evidence="2" id="KW-0808">Transferase</keyword>
<dbReference type="Proteomes" id="UP000578449">
    <property type="component" value="Unassembled WGS sequence"/>
</dbReference>
<dbReference type="PANTHER" id="PTHR42695:SF5">
    <property type="entry name" value="GLUTAMINE AMIDOTRANSFERASE YLR126C-RELATED"/>
    <property type="match status" value="1"/>
</dbReference>
<dbReference type="EMBL" id="JACHGN010000005">
    <property type="protein sequence ID" value="MBB5132780.1"/>
    <property type="molecule type" value="Genomic_DNA"/>
</dbReference>
<dbReference type="AlphaFoldDB" id="A0A840P5M8"/>
<dbReference type="SUPFAM" id="SSF52317">
    <property type="entry name" value="Class I glutamine amidotransferase-like"/>
    <property type="match status" value="1"/>
</dbReference>
<evidence type="ECO:0000259" key="1">
    <source>
        <dbReference type="Pfam" id="PF00117"/>
    </source>
</evidence>
<dbReference type="GO" id="GO:0016740">
    <property type="term" value="F:transferase activity"/>
    <property type="evidence" value="ECO:0007669"/>
    <property type="project" value="UniProtKB-KW"/>
</dbReference>
<dbReference type="GO" id="GO:0005829">
    <property type="term" value="C:cytosol"/>
    <property type="evidence" value="ECO:0007669"/>
    <property type="project" value="TreeGrafter"/>
</dbReference>
<dbReference type="InterPro" id="IPR044992">
    <property type="entry name" value="ChyE-like"/>
</dbReference>
<protein>
    <submittedName>
        <fullName evidence="2">GMP synthase-like glutamine amidotransferase</fullName>
    </submittedName>
</protein>
<proteinExistence type="predicted"/>
<dbReference type="CDD" id="cd01741">
    <property type="entry name" value="GATase1_1"/>
    <property type="match status" value="1"/>
</dbReference>
<dbReference type="PROSITE" id="PS51273">
    <property type="entry name" value="GATASE_TYPE_1"/>
    <property type="match status" value="1"/>
</dbReference>
<dbReference type="PANTHER" id="PTHR42695">
    <property type="entry name" value="GLUTAMINE AMIDOTRANSFERASE YLR126C-RELATED"/>
    <property type="match status" value="1"/>
</dbReference>
<name>A0A840P5M8_9ACTN</name>
<dbReference type="Gene3D" id="3.40.50.880">
    <property type="match status" value="1"/>
</dbReference>
<dbReference type="InterPro" id="IPR017926">
    <property type="entry name" value="GATASE"/>
</dbReference>
<keyword evidence="2" id="KW-0315">Glutamine amidotransferase</keyword>
<evidence type="ECO:0000313" key="3">
    <source>
        <dbReference type="Proteomes" id="UP000578449"/>
    </source>
</evidence>
<dbReference type="RefSeq" id="WP_185049794.1">
    <property type="nucleotide sequence ID" value="NZ_BAABIX010000005.1"/>
</dbReference>
<feature type="domain" description="Glutamine amidotransferase" evidence="1">
    <location>
        <begin position="23"/>
        <end position="179"/>
    </location>
</feature>
<accession>A0A840P5M8</accession>
<dbReference type="InterPro" id="IPR029062">
    <property type="entry name" value="Class_I_gatase-like"/>
</dbReference>
<keyword evidence="3" id="KW-1185">Reference proteome</keyword>